<feature type="coiled-coil region" evidence="8">
    <location>
        <begin position="920"/>
        <end position="947"/>
    </location>
</feature>
<feature type="coiled-coil region" evidence="8">
    <location>
        <begin position="1115"/>
        <end position="1232"/>
    </location>
</feature>
<gene>
    <name evidence="10" type="ORF">DAPPUDRAFT_239152</name>
</gene>
<dbReference type="PANTHER" id="PTHR18879">
    <property type="entry name" value="CENTROSOMAL PROTEIN OF 290 KDA"/>
    <property type="match status" value="1"/>
</dbReference>
<evidence type="ECO:0000256" key="9">
    <source>
        <dbReference type="SAM" id="MobiDB-lite"/>
    </source>
</evidence>
<dbReference type="GO" id="GO:1905349">
    <property type="term" value="P:ciliary transition zone assembly"/>
    <property type="evidence" value="ECO:0000318"/>
    <property type="project" value="GO_Central"/>
</dbReference>
<evidence type="ECO:0000313" key="10">
    <source>
        <dbReference type="EMBL" id="EFX83973.1"/>
    </source>
</evidence>
<evidence type="ECO:0000256" key="2">
    <source>
        <dbReference type="ARBA" id="ARBA00004300"/>
    </source>
</evidence>
<feature type="compositionally biased region" description="Polar residues" evidence="9">
    <location>
        <begin position="72"/>
        <end position="81"/>
    </location>
</feature>
<feature type="compositionally biased region" description="Polar residues" evidence="9">
    <location>
        <begin position="1"/>
        <end position="15"/>
    </location>
</feature>
<dbReference type="EMBL" id="GL732535">
    <property type="protein sequence ID" value="EFX83973.1"/>
    <property type="molecule type" value="Genomic_DNA"/>
</dbReference>
<keyword evidence="7" id="KW-0966">Cell projection</keyword>
<comment type="subcellular location">
    <subcellularLocation>
        <location evidence="1">Cytoplasm</location>
        <location evidence="1">Cytoskeleton</location>
        <location evidence="1">Cilium basal body</location>
    </subcellularLocation>
    <subcellularLocation>
        <location evidence="2">Cytoplasm</location>
        <location evidence="2">Cytoskeleton</location>
        <location evidence="2">Microtubule organizing center</location>
        <location evidence="2">Centrosome</location>
    </subcellularLocation>
</comment>
<feature type="compositionally biased region" description="Basic and acidic residues" evidence="9">
    <location>
        <begin position="608"/>
        <end position="623"/>
    </location>
</feature>
<feature type="coiled-coil region" evidence="8">
    <location>
        <begin position="696"/>
        <end position="793"/>
    </location>
</feature>
<feature type="coiled-coil region" evidence="8">
    <location>
        <begin position="101"/>
        <end position="174"/>
    </location>
</feature>
<feature type="coiled-coil region" evidence="8">
    <location>
        <begin position="832"/>
        <end position="895"/>
    </location>
</feature>
<evidence type="ECO:0000256" key="6">
    <source>
        <dbReference type="ARBA" id="ARBA00023212"/>
    </source>
</evidence>
<sequence>MNPIKFNTNTSLDSNGESEDEEINRLQKIIQDQAKELNEEKLASRKLKQMVKLLKRETKQLQADKVKKQGDPKQSNNSDSDNPPWERRKLETRIADYDKIVREKNVHIEQLLRDCRKMEQENQQCNNEIQQLTQQLNECTQQLQLATHNYETLEETFKERMSQLESENDKTRIQLGECQWQKDKTEENLDKISEAVDLTINKCKVYLHILSLVNLYFTNSTSKNSQEIIESKEKTIDSLQTKLDIYESSGLSSRENEVERLRAELATASKEIEESARLMERFQGLHLSDGAKAITSSVKRKLKELETLKVAQKENDRLLSEREEQLAELIRTVHRYESGTYGLAEANKELKETRDQLQIRNDHIEKLIEQLNTIEERIEDLALENSDLREKYNVDPKAFDLPLKRMTLNQQRDAYQQEIQQLKEDNMQLGLENRSIKRALLRGGEREKPDVVSAPVSHQPSDKLLQDYQKACSEVIVLRKGLIEILQSVRQHDGTSDVKIESPILERLVTVLNSERLFGHYDAYADIMNENSRLYGENKLMRERVRGMKTATYITVEHPPLVCSPPVPSSRRSSSSDQTLKMDKNIQVSVQLANSGCDPHIEEETRPPVEIHRPSTPPKKEPEMVAPPQRVAAESQCELTGQMEQYQVKLCDLELQLGKVKHELHNLTEKHDAAVVDWQRREANWIEQVASNGTKMEELQQDLRSKEKMLNDLQAAKASASVEQTASEPTDEIKMRMEKELVTLRIRLDHKEQTLKRSQQFLDEVRLEQLKMIEEHSQEVLNLQDTILEQQRALHRVEQTQREFAASAASTRAVVRHLETEADSSHQLHSQISDLSSQLETVRKQAAQWKQASEILSKEKQTFKESLVIDHKLVVDQLKSQWESSQLELKEQREKVTDLTHQLNEERFDKQRSTLLQVLVAKLKTELDKKEKQMDFLKQLAEEMHSRLESSGNHPPLVTSTPVPAPISIPLPSPALIESSPPMKEMLIGSSSSTISLADLELQYSQLQKTSEGQRKQVDSLRRQVKDQTSLVEKLQAEKGNLSRQMVSLRNRVTRMSTEKAAAQLPPDEGVCRLLRRIKELEGQLNMFHTAEKPVAAEDPNMMVKNLAMDQWKERKKLQTVIDQLKMKLKELQDRIQEDERQKENLRKTVNRLVNEKRVLEDKLKFKANDNERIHRLVEENTQWRIRFEGLEHQLREISEEETNTDRHRLQISVLQERIRKQEQQIVEMQLNARPKSPANQPKSEEFMSKISNVNMKLQENLQRLVNLVQIPRRPNGEKRISFQMLDLEFRPSHFRNIRR</sequence>
<feature type="compositionally biased region" description="Basic and acidic residues" evidence="9">
    <location>
        <begin position="60"/>
        <end position="71"/>
    </location>
</feature>
<keyword evidence="3" id="KW-0963">Cytoplasm</keyword>
<proteinExistence type="predicted"/>
<dbReference type="GO" id="GO:1905515">
    <property type="term" value="P:non-motile cilium assembly"/>
    <property type="evidence" value="ECO:0000318"/>
    <property type="project" value="GO_Central"/>
</dbReference>
<feature type="coiled-coil region" evidence="8">
    <location>
        <begin position="997"/>
        <end position="1052"/>
    </location>
</feature>
<keyword evidence="11" id="KW-1185">Reference proteome</keyword>
<evidence type="ECO:0000256" key="7">
    <source>
        <dbReference type="ARBA" id="ARBA00023273"/>
    </source>
</evidence>
<feature type="region of interest" description="Disordered" evidence="9">
    <location>
        <begin position="1"/>
        <end position="20"/>
    </location>
</feature>
<dbReference type="OMA" id="MEVQEEC"/>
<dbReference type="GO" id="GO:0097711">
    <property type="term" value="P:ciliary basal body-plasma membrane docking"/>
    <property type="evidence" value="ECO:0000318"/>
    <property type="project" value="GO_Central"/>
</dbReference>
<evidence type="ECO:0000256" key="1">
    <source>
        <dbReference type="ARBA" id="ARBA00004120"/>
    </source>
</evidence>
<dbReference type="FunCoup" id="E9G8H3">
    <property type="interactions" value="59"/>
</dbReference>
<dbReference type="Proteomes" id="UP000000305">
    <property type="component" value="Unassembled WGS sequence"/>
</dbReference>
<feature type="region of interest" description="Disordered" evidence="9">
    <location>
        <begin position="608"/>
        <end position="627"/>
    </location>
</feature>
<dbReference type="STRING" id="6669.E9G8H3"/>
<evidence type="ECO:0000256" key="3">
    <source>
        <dbReference type="ARBA" id="ARBA00022490"/>
    </source>
</evidence>
<evidence type="ECO:0008006" key="12">
    <source>
        <dbReference type="Google" id="ProtNLM"/>
    </source>
</evidence>
<evidence type="ECO:0000256" key="4">
    <source>
        <dbReference type="ARBA" id="ARBA00022794"/>
    </source>
</evidence>
<dbReference type="HOGENOM" id="CLU_261544_0_0_1"/>
<dbReference type="OrthoDB" id="6351660at2759"/>
<evidence type="ECO:0000313" key="11">
    <source>
        <dbReference type="Proteomes" id="UP000000305"/>
    </source>
</evidence>
<keyword evidence="5 8" id="KW-0175">Coiled coil</keyword>
<dbReference type="GO" id="GO:0034451">
    <property type="term" value="C:centriolar satellite"/>
    <property type="evidence" value="ECO:0000318"/>
    <property type="project" value="GO_Central"/>
</dbReference>
<feature type="region of interest" description="Disordered" evidence="9">
    <location>
        <begin position="60"/>
        <end position="88"/>
    </location>
</feature>
<dbReference type="GO" id="GO:0035869">
    <property type="term" value="C:ciliary transition zone"/>
    <property type="evidence" value="ECO:0000318"/>
    <property type="project" value="GO_Central"/>
</dbReference>
<name>E9G8H3_DAPPU</name>
<organism evidence="10 11">
    <name type="scientific">Daphnia pulex</name>
    <name type="common">Water flea</name>
    <dbReference type="NCBI Taxonomy" id="6669"/>
    <lineage>
        <taxon>Eukaryota</taxon>
        <taxon>Metazoa</taxon>
        <taxon>Ecdysozoa</taxon>
        <taxon>Arthropoda</taxon>
        <taxon>Crustacea</taxon>
        <taxon>Branchiopoda</taxon>
        <taxon>Diplostraca</taxon>
        <taxon>Cladocera</taxon>
        <taxon>Anomopoda</taxon>
        <taxon>Daphniidae</taxon>
        <taxon>Daphnia</taxon>
    </lineage>
</organism>
<evidence type="ECO:0000256" key="5">
    <source>
        <dbReference type="ARBA" id="ARBA00023054"/>
    </source>
</evidence>
<protein>
    <recommendedName>
        <fullName evidence="12">Centrosomal protein of 290kDa coiled-coil region domain-containing protein</fullName>
    </recommendedName>
</protein>
<dbReference type="InParanoid" id="E9G8H3"/>
<dbReference type="InterPro" id="IPR026201">
    <property type="entry name" value="Cep290"/>
</dbReference>
<keyword evidence="6" id="KW-0206">Cytoskeleton</keyword>
<feature type="coiled-coil region" evidence="8">
    <location>
        <begin position="229"/>
        <end position="278"/>
    </location>
</feature>
<reference evidence="10 11" key="1">
    <citation type="journal article" date="2011" name="Science">
        <title>The ecoresponsive genome of Daphnia pulex.</title>
        <authorList>
            <person name="Colbourne J.K."/>
            <person name="Pfrender M.E."/>
            <person name="Gilbert D."/>
            <person name="Thomas W.K."/>
            <person name="Tucker A."/>
            <person name="Oakley T.H."/>
            <person name="Tokishita S."/>
            <person name="Aerts A."/>
            <person name="Arnold G.J."/>
            <person name="Basu M.K."/>
            <person name="Bauer D.J."/>
            <person name="Caceres C.E."/>
            <person name="Carmel L."/>
            <person name="Casola C."/>
            <person name="Choi J.H."/>
            <person name="Detter J.C."/>
            <person name="Dong Q."/>
            <person name="Dusheyko S."/>
            <person name="Eads B.D."/>
            <person name="Frohlich T."/>
            <person name="Geiler-Samerotte K.A."/>
            <person name="Gerlach D."/>
            <person name="Hatcher P."/>
            <person name="Jogdeo S."/>
            <person name="Krijgsveld J."/>
            <person name="Kriventseva E.V."/>
            <person name="Kultz D."/>
            <person name="Laforsch C."/>
            <person name="Lindquist E."/>
            <person name="Lopez J."/>
            <person name="Manak J.R."/>
            <person name="Muller J."/>
            <person name="Pangilinan J."/>
            <person name="Patwardhan R.P."/>
            <person name="Pitluck S."/>
            <person name="Pritham E.J."/>
            <person name="Rechtsteiner A."/>
            <person name="Rho M."/>
            <person name="Rogozin I.B."/>
            <person name="Sakarya O."/>
            <person name="Salamov A."/>
            <person name="Schaack S."/>
            <person name="Shapiro H."/>
            <person name="Shiga Y."/>
            <person name="Skalitzky C."/>
            <person name="Smith Z."/>
            <person name="Souvorov A."/>
            <person name="Sung W."/>
            <person name="Tang Z."/>
            <person name="Tsuchiya D."/>
            <person name="Tu H."/>
            <person name="Vos H."/>
            <person name="Wang M."/>
            <person name="Wolf Y.I."/>
            <person name="Yamagata H."/>
            <person name="Yamada T."/>
            <person name="Ye Y."/>
            <person name="Shaw J.R."/>
            <person name="Andrews J."/>
            <person name="Crease T.J."/>
            <person name="Tang H."/>
            <person name="Lucas S.M."/>
            <person name="Robertson H.M."/>
            <person name="Bork P."/>
            <person name="Koonin E.V."/>
            <person name="Zdobnov E.M."/>
            <person name="Grigoriev I.V."/>
            <person name="Lynch M."/>
            <person name="Boore J.L."/>
        </authorList>
    </citation>
    <scope>NUCLEOTIDE SEQUENCE [LARGE SCALE GENOMIC DNA]</scope>
</reference>
<dbReference type="PANTHER" id="PTHR18879:SF20">
    <property type="entry name" value="CENTROSOMAL PROTEIN OF 290 KDA"/>
    <property type="match status" value="1"/>
</dbReference>
<keyword evidence="4" id="KW-0970">Cilium biogenesis/degradation</keyword>
<feature type="coiled-coil region" evidence="8">
    <location>
        <begin position="308"/>
        <end position="439"/>
    </location>
</feature>
<accession>E9G8H3</accession>
<dbReference type="KEGG" id="dpx:DAPPUDRAFT_239152"/>
<evidence type="ECO:0000256" key="8">
    <source>
        <dbReference type="SAM" id="Coils"/>
    </source>
</evidence>